<name>A0A1M5EGV5_SALEC</name>
<dbReference type="RefSeq" id="WP_072877553.1">
    <property type="nucleotide sequence ID" value="NZ_FQVT01000002.1"/>
</dbReference>
<dbReference type="OrthoDB" id="1454374at2"/>
<gene>
    <name evidence="2" type="ORF">SAMN05444483_102370</name>
</gene>
<reference evidence="3" key="1">
    <citation type="submission" date="2016-11" db="EMBL/GenBank/DDBJ databases">
        <authorList>
            <person name="Varghese N."/>
            <person name="Submissions S."/>
        </authorList>
    </citation>
    <scope>NUCLEOTIDE SEQUENCE [LARGE SCALE GENOMIC DNA]</scope>
    <source>
        <strain evidence="3">DSM 24579</strain>
    </source>
</reference>
<feature type="region of interest" description="Disordered" evidence="1">
    <location>
        <begin position="49"/>
        <end position="70"/>
    </location>
</feature>
<feature type="compositionally biased region" description="Gly residues" evidence="1">
    <location>
        <begin position="56"/>
        <end position="70"/>
    </location>
</feature>
<dbReference type="EMBL" id="FQVT01000002">
    <property type="protein sequence ID" value="SHF78427.1"/>
    <property type="molecule type" value="Genomic_DNA"/>
</dbReference>
<accession>A0A1M5EGV5</accession>
<evidence type="ECO:0008006" key="4">
    <source>
        <dbReference type="Google" id="ProtNLM"/>
    </source>
</evidence>
<proteinExistence type="predicted"/>
<evidence type="ECO:0000256" key="1">
    <source>
        <dbReference type="SAM" id="MobiDB-lite"/>
    </source>
</evidence>
<keyword evidence="3" id="KW-1185">Reference proteome</keyword>
<dbReference type="Proteomes" id="UP000183945">
    <property type="component" value="Unassembled WGS sequence"/>
</dbReference>
<evidence type="ECO:0000313" key="2">
    <source>
        <dbReference type="EMBL" id="SHF78427.1"/>
    </source>
</evidence>
<evidence type="ECO:0000313" key="3">
    <source>
        <dbReference type="Proteomes" id="UP000183945"/>
    </source>
</evidence>
<protein>
    <recommendedName>
        <fullName evidence="4">DUF2267 domain-containing protein</fullName>
    </recommendedName>
</protein>
<sequence>MDKIVKLVSEKAGISEEQAQTAVTTVASFLKDRMPEPLAGQVDKYLRGEEGDKGGLGDTLGNVGGMFGKK</sequence>
<organism evidence="2 3">
    <name type="scientific">Salegentibacter echinorum</name>
    <dbReference type="NCBI Taxonomy" id="1073325"/>
    <lineage>
        <taxon>Bacteria</taxon>
        <taxon>Pseudomonadati</taxon>
        <taxon>Bacteroidota</taxon>
        <taxon>Flavobacteriia</taxon>
        <taxon>Flavobacteriales</taxon>
        <taxon>Flavobacteriaceae</taxon>
        <taxon>Salegentibacter</taxon>
    </lineage>
</organism>
<dbReference type="AlphaFoldDB" id="A0A1M5EGV5"/>